<proteinExistence type="predicted"/>
<accession>A0ABN9Q4Q6</accession>
<gene>
    <name evidence="2" type="ORF">PCOR1329_LOCUS7925</name>
</gene>
<dbReference type="Proteomes" id="UP001189429">
    <property type="component" value="Unassembled WGS sequence"/>
</dbReference>
<sequence>WRLQGDPGPPAAEEGRGEVGGLRGGSAPEGGDRCTAGEDEDGESKATRGRGLHFLCAEGQGQHQATTRAGGPEGEAEAPGRGGALRRPVFRRPVAGAARPHLCHDRGAGGLARSVPRQHGLLSGEDRRQAAAPLPARRGEQADGPAPGHPEGQRQGRPHVRRAPAREPLQRQDGQHGRA</sequence>
<dbReference type="EMBL" id="CAUYUJ010002159">
    <property type="protein sequence ID" value="CAK0799474.1"/>
    <property type="molecule type" value="Genomic_DNA"/>
</dbReference>
<reference evidence="2" key="1">
    <citation type="submission" date="2023-10" db="EMBL/GenBank/DDBJ databases">
        <authorList>
            <person name="Chen Y."/>
            <person name="Shah S."/>
            <person name="Dougan E. K."/>
            <person name="Thang M."/>
            <person name="Chan C."/>
        </authorList>
    </citation>
    <scope>NUCLEOTIDE SEQUENCE [LARGE SCALE GENOMIC DNA]</scope>
</reference>
<feature type="non-terminal residue" evidence="2">
    <location>
        <position position="1"/>
    </location>
</feature>
<name>A0ABN9Q4Q6_9DINO</name>
<keyword evidence="3" id="KW-1185">Reference proteome</keyword>
<protein>
    <submittedName>
        <fullName evidence="2">Uncharacterized protein</fullName>
    </submittedName>
</protein>
<comment type="caution">
    <text evidence="2">The sequence shown here is derived from an EMBL/GenBank/DDBJ whole genome shotgun (WGS) entry which is preliminary data.</text>
</comment>
<feature type="compositionally biased region" description="Basic and acidic residues" evidence="1">
    <location>
        <begin position="164"/>
        <end position="179"/>
    </location>
</feature>
<evidence type="ECO:0000313" key="2">
    <source>
        <dbReference type="EMBL" id="CAK0799474.1"/>
    </source>
</evidence>
<evidence type="ECO:0000256" key="1">
    <source>
        <dbReference type="SAM" id="MobiDB-lite"/>
    </source>
</evidence>
<feature type="compositionally biased region" description="Gly residues" evidence="1">
    <location>
        <begin position="18"/>
        <end position="28"/>
    </location>
</feature>
<feature type="non-terminal residue" evidence="2">
    <location>
        <position position="179"/>
    </location>
</feature>
<feature type="region of interest" description="Disordered" evidence="1">
    <location>
        <begin position="1"/>
        <end position="179"/>
    </location>
</feature>
<organism evidence="2 3">
    <name type="scientific">Prorocentrum cordatum</name>
    <dbReference type="NCBI Taxonomy" id="2364126"/>
    <lineage>
        <taxon>Eukaryota</taxon>
        <taxon>Sar</taxon>
        <taxon>Alveolata</taxon>
        <taxon>Dinophyceae</taxon>
        <taxon>Prorocentrales</taxon>
        <taxon>Prorocentraceae</taxon>
        <taxon>Prorocentrum</taxon>
    </lineage>
</organism>
<evidence type="ECO:0000313" key="3">
    <source>
        <dbReference type="Proteomes" id="UP001189429"/>
    </source>
</evidence>